<feature type="transmembrane region" description="Helical" evidence="1">
    <location>
        <begin position="51"/>
        <end position="71"/>
    </location>
</feature>
<organism evidence="3 4">
    <name type="scientific">Nitratiruptor tergarcus DSM 16512</name>
    <dbReference type="NCBI Taxonomy" id="1069081"/>
    <lineage>
        <taxon>Bacteria</taxon>
        <taxon>Pseudomonadati</taxon>
        <taxon>Campylobacterota</taxon>
        <taxon>Epsilonproteobacteria</taxon>
        <taxon>Nautiliales</taxon>
        <taxon>Nitratiruptoraceae</taxon>
        <taxon>Nitratiruptor</taxon>
    </lineage>
</organism>
<feature type="transmembrane region" description="Helical" evidence="1">
    <location>
        <begin position="7"/>
        <end position="31"/>
    </location>
</feature>
<keyword evidence="1" id="KW-0472">Membrane</keyword>
<evidence type="ECO:0000256" key="1">
    <source>
        <dbReference type="SAM" id="Phobius"/>
    </source>
</evidence>
<feature type="transmembrane region" description="Helical" evidence="1">
    <location>
        <begin position="136"/>
        <end position="159"/>
    </location>
</feature>
<keyword evidence="1" id="KW-1133">Transmembrane helix</keyword>
<accession>A0A1W1WQ80</accession>
<dbReference type="EMBL" id="FWWZ01000001">
    <property type="protein sequence ID" value="SMC08461.1"/>
    <property type="molecule type" value="Genomic_DNA"/>
</dbReference>
<reference evidence="4" key="1">
    <citation type="submission" date="2017-04" db="EMBL/GenBank/DDBJ databases">
        <authorList>
            <person name="Varghese N."/>
            <person name="Submissions S."/>
        </authorList>
    </citation>
    <scope>NUCLEOTIDE SEQUENCE [LARGE SCALE GENOMIC DNA]</scope>
    <source>
        <strain evidence="4">DSM 16512</strain>
    </source>
</reference>
<feature type="transmembrane region" description="Helical" evidence="1">
    <location>
        <begin position="199"/>
        <end position="218"/>
    </location>
</feature>
<evidence type="ECO:0000313" key="4">
    <source>
        <dbReference type="Proteomes" id="UP000192602"/>
    </source>
</evidence>
<feature type="transmembrane region" description="Helical" evidence="1">
    <location>
        <begin position="83"/>
        <end position="100"/>
    </location>
</feature>
<name>A0A1W1WQ80_9BACT</name>
<gene>
    <name evidence="3" type="ORF">SAMN05660197_0213</name>
</gene>
<feature type="transmembrane region" description="Helical" evidence="1">
    <location>
        <begin position="165"/>
        <end position="192"/>
    </location>
</feature>
<feature type="domain" description="Urease accessory protein UreH-like transmembrane" evidence="2">
    <location>
        <begin position="9"/>
        <end position="215"/>
    </location>
</feature>
<evidence type="ECO:0000259" key="2">
    <source>
        <dbReference type="Pfam" id="PF13386"/>
    </source>
</evidence>
<keyword evidence="4" id="KW-1185">Reference proteome</keyword>
<dbReference type="Pfam" id="PF13386">
    <property type="entry name" value="DsbD_2"/>
    <property type="match status" value="1"/>
</dbReference>
<dbReference type="PANTHER" id="PTHR42208:SF1">
    <property type="entry name" value="HEAVY METAL TRANSPORTER"/>
    <property type="match status" value="1"/>
</dbReference>
<dbReference type="InterPro" id="IPR039447">
    <property type="entry name" value="UreH-like_TM_dom"/>
</dbReference>
<dbReference type="STRING" id="1069081.SAMN05660197_0213"/>
<dbReference type="OrthoDB" id="9798690at2"/>
<dbReference type="AlphaFoldDB" id="A0A1W1WQ80"/>
<dbReference type="RefSeq" id="WP_084274745.1">
    <property type="nucleotide sequence ID" value="NZ_FWWZ01000001.1"/>
</dbReference>
<evidence type="ECO:0000313" key="3">
    <source>
        <dbReference type="EMBL" id="SMC08461.1"/>
    </source>
</evidence>
<dbReference type="PANTHER" id="PTHR42208">
    <property type="entry name" value="HEAVY METAL TRANSPORTER-RELATED"/>
    <property type="match status" value="1"/>
</dbReference>
<dbReference type="Proteomes" id="UP000192602">
    <property type="component" value="Unassembled WGS sequence"/>
</dbReference>
<protein>
    <recommendedName>
        <fullName evidence="2">Urease accessory protein UreH-like transmembrane domain-containing protein</fullName>
    </recommendedName>
</protein>
<sequence length="235" mass="25431">MNTIDFLSIISVAFLGSLGHCVGMCGGFVIAYTTAKVDPAKGKLWGGVAHLAYNIGRITSYAIIGAFFGYLGSIMLISKTLHGSLYIIVGIFMVLMGLSLSGNLRFLTSIEASLTQYSFFRTIFSKLIHSKSLWSFFLLGMLNGFLPCGLVYFFAASAAATGSPFWGAVVMLIFGLSTVPVMFGLGTVAGFLKSSSFRLLMLKLASLIIAVYGIYLLYKGYWFITDPHASIHTCH</sequence>
<keyword evidence="1" id="KW-0812">Transmembrane</keyword>
<proteinExistence type="predicted"/>